<feature type="compositionally biased region" description="Low complexity" evidence="8">
    <location>
        <begin position="488"/>
        <end position="504"/>
    </location>
</feature>
<evidence type="ECO:0000259" key="9">
    <source>
        <dbReference type="Pfam" id="PF03828"/>
    </source>
</evidence>
<dbReference type="EC" id="2.7.7.19" evidence="4"/>
<evidence type="ECO:0000256" key="8">
    <source>
        <dbReference type="SAM" id="MobiDB-lite"/>
    </source>
</evidence>
<comment type="cofactor">
    <cofactor evidence="2">
        <name>Mg(2+)</name>
        <dbReference type="ChEBI" id="CHEBI:18420"/>
    </cofactor>
</comment>
<feature type="region of interest" description="Disordered" evidence="8">
    <location>
        <begin position="579"/>
        <end position="612"/>
    </location>
</feature>
<comment type="similarity">
    <text evidence="3">Belongs to the DNA polymerase type-B-like family.</text>
</comment>
<dbReference type="InterPro" id="IPR054708">
    <property type="entry name" value="MTPAP-like_central"/>
</dbReference>
<proteinExistence type="inferred from homology"/>
<dbReference type="SUPFAM" id="SSF81631">
    <property type="entry name" value="PAP/OAS1 substrate-binding domain"/>
    <property type="match status" value="1"/>
</dbReference>
<evidence type="ECO:0000256" key="7">
    <source>
        <dbReference type="ARBA" id="ARBA00022842"/>
    </source>
</evidence>
<evidence type="ECO:0000256" key="3">
    <source>
        <dbReference type="ARBA" id="ARBA00008593"/>
    </source>
</evidence>
<sequence length="1125" mass="122549">MQVASGYLNNMASTNGAHGLPPRPHFISMQSNSVPTTPHQHAHDFGGSRSRSPSPHGGLGSHSPRSVVSEANGSMAALPRVKLTCGFEKVTPSTRRRMQYSIGDALLDPPAEEPKSALDPDEEKKLTGDMRELYDRLLPSPESEARRLQFVKKLDKILHTEWPGNDFTVLIFGSSGNLLCTNDSDVDICIQTPMKSLETMHPLAEALHKHGMEDVHCVPGAKVPIVKMWDPELSLAVDMNVNNTLALENTRMIKTYVQIDERVRPLAMIIKHWTKQRILNDAGIGGTLSSYTWICMILNFLQTRDPPILPALHQMPHKNYIAQDGSESGFADDLEVLSGFGSKNTETIGELLFAFFRRYGYEIDYAEYVVSVRHGRLLSRKEKSWEITSKEGQWRLCVEEPFNTTRNLGNSADSTAFRGIHLEIRNAFQLISEAKLGKCCELYTFPPEEKPFFKKPNPGPKPVLSSIPAAPSHGRRNGGNGVSAPTSRNTRMNGGQRGNGNYRRASSAGWRNASFVPNNGFPYSSADYAALQDQIYLQSQMYNFQIEQIRARMVGMAAYQSQVQAAEQVRNVAAATAHAHSVVQGSSRDINSGRDASREGPSDPHFMNGNHSVPYASYLPQFPHDASMMGHSASQEGSRTNPSSPSLTPAMTARRGLQRSSVSNGTQSGSLRSQSQPARSVPQQVLFPGYPQPPPIETPVAPWLMAARGFRDVSTPGNTDLPVAHESHLNSGVITSGEGSPKEYLGYEVSPAPISSGLTTPAYGDYTSRKGSADLNLPPHFSQLSRSPSPLGHQRTYSTPLHTPNNGAMSHAVNSVPIEQTQAAHPPSAGEYVARSSAPLVVNGSNPDSHPVIAREGYRPVPFDGPLNGLGLSNGGYSSDENTGLRRQQSYESNMAGLQSFHGYDQYAGLVGRTGLQYDPAHLPIFSPSGMYFHQGHPHAPSITSEDSEPVLSPKSNHVQMWRPVHPIRTSPTPETPKSVPAEPKQGEVAIGPGLSPVMETRTPSPTVQRLSETLRNISIDNVVRGNGNNIRDQHGINGKLPGRVEPVVPKVTKPLPNHQGPPGPGGEKTHQKPGFTSSGNAWTSTNTKKKGRKRSKSMTSSKTNYDSRGHGEPLPFNESERKGG</sequence>
<name>A0A6G1HYU8_9PEZI</name>
<dbReference type="AlphaFoldDB" id="A0A6G1HYU8"/>
<evidence type="ECO:0000256" key="5">
    <source>
        <dbReference type="ARBA" id="ARBA00022679"/>
    </source>
</evidence>
<evidence type="ECO:0000313" key="11">
    <source>
        <dbReference type="EMBL" id="KAF2400989.1"/>
    </source>
</evidence>
<reference evidence="11" key="1">
    <citation type="journal article" date="2020" name="Stud. Mycol.">
        <title>101 Dothideomycetes genomes: a test case for predicting lifestyles and emergence of pathogens.</title>
        <authorList>
            <person name="Haridas S."/>
            <person name="Albert R."/>
            <person name="Binder M."/>
            <person name="Bloem J."/>
            <person name="Labutti K."/>
            <person name="Salamov A."/>
            <person name="Andreopoulos B."/>
            <person name="Baker S."/>
            <person name="Barry K."/>
            <person name="Bills G."/>
            <person name="Bluhm B."/>
            <person name="Cannon C."/>
            <person name="Castanera R."/>
            <person name="Culley D."/>
            <person name="Daum C."/>
            <person name="Ezra D."/>
            <person name="Gonzalez J."/>
            <person name="Henrissat B."/>
            <person name="Kuo A."/>
            <person name="Liang C."/>
            <person name="Lipzen A."/>
            <person name="Lutzoni F."/>
            <person name="Magnuson J."/>
            <person name="Mondo S."/>
            <person name="Nolan M."/>
            <person name="Ohm R."/>
            <person name="Pangilinan J."/>
            <person name="Park H.-J."/>
            <person name="Ramirez L."/>
            <person name="Alfaro M."/>
            <person name="Sun H."/>
            <person name="Tritt A."/>
            <person name="Yoshinaga Y."/>
            <person name="Zwiers L.-H."/>
            <person name="Turgeon B."/>
            <person name="Goodwin S."/>
            <person name="Spatafora J."/>
            <person name="Crous P."/>
            <person name="Grigoriev I."/>
        </authorList>
    </citation>
    <scope>NUCLEOTIDE SEQUENCE</scope>
    <source>
        <strain evidence="11">CBS 262.69</strain>
    </source>
</reference>
<feature type="region of interest" description="Disordered" evidence="8">
    <location>
        <begin position="967"/>
        <end position="1008"/>
    </location>
</feature>
<dbReference type="OrthoDB" id="2274644at2759"/>
<dbReference type="GO" id="GO:1990817">
    <property type="term" value="F:poly(A) RNA polymerase activity"/>
    <property type="evidence" value="ECO:0007669"/>
    <property type="project" value="UniProtKB-EC"/>
</dbReference>
<feature type="domain" description="PAP-associated" evidence="9">
    <location>
        <begin position="348"/>
        <end position="405"/>
    </location>
</feature>
<gene>
    <name evidence="11" type="ORF">EJ06DRAFT_521635</name>
</gene>
<feature type="region of interest" description="Disordered" evidence="8">
    <location>
        <begin position="624"/>
        <end position="693"/>
    </location>
</feature>
<dbReference type="GO" id="GO:0031123">
    <property type="term" value="P:RNA 3'-end processing"/>
    <property type="evidence" value="ECO:0007669"/>
    <property type="project" value="TreeGrafter"/>
</dbReference>
<comment type="cofactor">
    <cofactor evidence="1">
        <name>Mn(2+)</name>
        <dbReference type="ChEBI" id="CHEBI:29035"/>
    </cofactor>
</comment>
<dbReference type="Gene3D" id="3.30.460.10">
    <property type="entry name" value="Beta Polymerase, domain 2"/>
    <property type="match status" value="1"/>
</dbReference>
<feature type="region of interest" description="Disordered" evidence="8">
    <location>
        <begin position="453"/>
        <end position="505"/>
    </location>
</feature>
<dbReference type="PANTHER" id="PTHR12271">
    <property type="entry name" value="POLY A POLYMERASE CID PAP -RELATED"/>
    <property type="match status" value="1"/>
</dbReference>
<keyword evidence="7" id="KW-0460">Magnesium</keyword>
<feature type="compositionally biased region" description="Basic residues" evidence="8">
    <location>
        <begin position="1088"/>
        <end position="1097"/>
    </location>
</feature>
<dbReference type="EMBL" id="ML996694">
    <property type="protein sequence ID" value="KAF2400989.1"/>
    <property type="molecule type" value="Genomic_DNA"/>
</dbReference>
<organism evidence="11 12">
    <name type="scientific">Trichodelitschia bisporula</name>
    <dbReference type="NCBI Taxonomy" id="703511"/>
    <lineage>
        <taxon>Eukaryota</taxon>
        <taxon>Fungi</taxon>
        <taxon>Dikarya</taxon>
        <taxon>Ascomycota</taxon>
        <taxon>Pezizomycotina</taxon>
        <taxon>Dothideomycetes</taxon>
        <taxon>Dothideomycetes incertae sedis</taxon>
        <taxon>Phaeotrichales</taxon>
        <taxon>Phaeotrichaceae</taxon>
        <taxon>Trichodelitschia</taxon>
    </lineage>
</organism>
<protein>
    <recommendedName>
        <fullName evidence="4">polynucleotide adenylyltransferase</fullName>
        <ecNumber evidence="4">2.7.7.19</ecNumber>
    </recommendedName>
</protein>
<evidence type="ECO:0000259" key="10">
    <source>
        <dbReference type="Pfam" id="PF22600"/>
    </source>
</evidence>
<evidence type="ECO:0000313" key="12">
    <source>
        <dbReference type="Proteomes" id="UP000799640"/>
    </source>
</evidence>
<feature type="domain" description="Poly(A) RNA polymerase mitochondrial-like central palm" evidence="10">
    <location>
        <begin position="126"/>
        <end position="258"/>
    </location>
</feature>
<keyword evidence="5" id="KW-0808">Transferase</keyword>
<feature type="region of interest" description="Disordered" evidence="8">
    <location>
        <begin position="1025"/>
        <end position="1125"/>
    </location>
</feature>
<dbReference type="SUPFAM" id="SSF81301">
    <property type="entry name" value="Nucleotidyltransferase"/>
    <property type="match status" value="1"/>
</dbReference>
<feature type="compositionally biased region" description="Low complexity" evidence="8">
    <location>
        <begin position="47"/>
        <end position="66"/>
    </location>
</feature>
<dbReference type="Pfam" id="PF22600">
    <property type="entry name" value="MTPAP-like_central"/>
    <property type="match status" value="1"/>
</dbReference>
<feature type="region of interest" description="Disordered" evidence="8">
    <location>
        <begin position="14"/>
        <end position="67"/>
    </location>
</feature>
<feature type="compositionally biased region" description="Basic and acidic residues" evidence="8">
    <location>
        <begin position="112"/>
        <end position="125"/>
    </location>
</feature>
<dbReference type="PANTHER" id="PTHR12271:SF113">
    <property type="entry name" value="POLY(A) RNA POLYMERASE CID11"/>
    <property type="match status" value="1"/>
</dbReference>
<keyword evidence="6" id="KW-0479">Metal-binding</keyword>
<evidence type="ECO:0000256" key="2">
    <source>
        <dbReference type="ARBA" id="ARBA00001946"/>
    </source>
</evidence>
<feature type="region of interest" description="Disordered" evidence="8">
    <location>
        <begin position="106"/>
        <end position="125"/>
    </location>
</feature>
<accession>A0A6G1HYU8</accession>
<dbReference type="InterPro" id="IPR002058">
    <property type="entry name" value="PAP_assoc"/>
</dbReference>
<dbReference type="GO" id="GO:0046872">
    <property type="term" value="F:metal ion binding"/>
    <property type="evidence" value="ECO:0007669"/>
    <property type="project" value="UniProtKB-KW"/>
</dbReference>
<feature type="compositionally biased region" description="Basic and acidic residues" evidence="8">
    <location>
        <begin position="591"/>
        <end position="602"/>
    </location>
</feature>
<evidence type="ECO:0000256" key="4">
    <source>
        <dbReference type="ARBA" id="ARBA00012388"/>
    </source>
</evidence>
<evidence type="ECO:0000256" key="6">
    <source>
        <dbReference type="ARBA" id="ARBA00022723"/>
    </source>
</evidence>
<feature type="compositionally biased region" description="Polar residues" evidence="8">
    <location>
        <begin position="28"/>
        <end position="39"/>
    </location>
</feature>
<evidence type="ECO:0000256" key="1">
    <source>
        <dbReference type="ARBA" id="ARBA00001936"/>
    </source>
</evidence>
<dbReference type="Gene3D" id="1.10.1410.10">
    <property type="match status" value="1"/>
</dbReference>
<dbReference type="CDD" id="cd05402">
    <property type="entry name" value="NT_PAP_TUTase"/>
    <property type="match status" value="1"/>
</dbReference>
<feature type="compositionally biased region" description="Polar residues" evidence="8">
    <location>
        <begin position="658"/>
        <end position="683"/>
    </location>
</feature>
<keyword evidence="12" id="KW-1185">Reference proteome</keyword>
<feature type="compositionally biased region" description="Polar residues" evidence="8">
    <location>
        <begin position="632"/>
        <end position="649"/>
    </location>
</feature>
<dbReference type="GO" id="GO:0010605">
    <property type="term" value="P:negative regulation of macromolecule metabolic process"/>
    <property type="evidence" value="ECO:0007669"/>
    <property type="project" value="UniProtKB-ARBA"/>
</dbReference>
<dbReference type="Pfam" id="PF03828">
    <property type="entry name" value="PAP_assoc"/>
    <property type="match status" value="1"/>
</dbReference>
<dbReference type="InterPro" id="IPR043519">
    <property type="entry name" value="NT_sf"/>
</dbReference>
<dbReference type="Proteomes" id="UP000799640">
    <property type="component" value="Unassembled WGS sequence"/>
</dbReference>